<evidence type="ECO:0000256" key="10">
    <source>
        <dbReference type="ARBA" id="ARBA00038489"/>
    </source>
</evidence>
<dbReference type="PIRSF" id="PIRSF000239">
    <property type="entry name" value="AHPC"/>
    <property type="match status" value="1"/>
</dbReference>
<evidence type="ECO:0000256" key="8">
    <source>
        <dbReference type="ARBA" id="ARBA00023284"/>
    </source>
</evidence>
<dbReference type="InterPro" id="IPR013766">
    <property type="entry name" value="Thioredoxin_domain"/>
</dbReference>
<evidence type="ECO:0000256" key="3">
    <source>
        <dbReference type="ARBA" id="ARBA00013017"/>
    </source>
</evidence>
<comment type="subunit">
    <text evidence="2">Monomer.</text>
</comment>
<name>A0A3N9XKG0_9ACTN</name>
<keyword evidence="4" id="KW-0575">Peroxidase</keyword>
<dbReference type="InterPro" id="IPR050924">
    <property type="entry name" value="Peroxiredoxin_BCP/PrxQ"/>
</dbReference>
<evidence type="ECO:0000256" key="4">
    <source>
        <dbReference type="ARBA" id="ARBA00022559"/>
    </source>
</evidence>
<dbReference type="PANTHER" id="PTHR42801:SF8">
    <property type="entry name" value="PEROXIREDOXIN RV1608C-RELATED"/>
    <property type="match status" value="1"/>
</dbReference>
<dbReference type="FunFam" id="3.40.30.10:FF:000267">
    <property type="entry name" value="Peroxidoxin bcpB"/>
    <property type="match status" value="1"/>
</dbReference>
<dbReference type="AlphaFoldDB" id="A0A3N9XKG0"/>
<evidence type="ECO:0000313" key="15">
    <source>
        <dbReference type="EMBL" id="RQX13460.1"/>
    </source>
</evidence>
<comment type="function">
    <text evidence="1">Thiol-specific peroxidase that catalyzes the reduction of hydrogen peroxide and organic hydroperoxides to water and alcohols, respectively. Plays a role in cell protection against oxidative stress by detoxifying peroxides and as sensor of hydrogen peroxide-mediated signaling events.</text>
</comment>
<dbReference type="InterPro" id="IPR000866">
    <property type="entry name" value="AhpC/TSA"/>
</dbReference>
<dbReference type="SUPFAM" id="SSF52833">
    <property type="entry name" value="Thioredoxin-like"/>
    <property type="match status" value="1"/>
</dbReference>
<dbReference type="GO" id="GO:0034599">
    <property type="term" value="P:cellular response to oxidative stress"/>
    <property type="evidence" value="ECO:0007669"/>
    <property type="project" value="TreeGrafter"/>
</dbReference>
<dbReference type="PROSITE" id="PS51352">
    <property type="entry name" value="THIOREDOXIN_2"/>
    <property type="match status" value="1"/>
</dbReference>
<dbReference type="Proteomes" id="UP000278981">
    <property type="component" value="Unassembled WGS sequence"/>
</dbReference>
<proteinExistence type="inferred from homology"/>
<feature type="active site" description="Cysteine sulfenic acid (-SOH) intermediate; for peroxidase activity" evidence="13">
    <location>
        <position position="54"/>
    </location>
</feature>
<evidence type="ECO:0000256" key="13">
    <source>
        <dbReference type="PIRSR" id="PIRSR000239-1"/>
    </source>
</evidence>
<dbReference type="GO" id="GO:0045454">
    <property type="term" value="P:cell redox homeostasis"/>
    <property type="evidence" value="ECO:0007669"/>
    <property type="project" value="TreeGrafter"/>
</dbReference>
<comment type="catalytic activity">
    <reaction evidence="12">
        <text>a hydroperoxide + [thioredoxin]-dithiol = an alcohol + [thioredoxin]-disulfide + H2O</text>
        <dbReference type="Rhea" id="RHEA:62620"/>
        <dbReference type="Rhea" id="RHEA-COMP:10698"/>
        <dbReference type="Rhea" id="RHEA-COMP:10700"/>
        <dbReference type="ChEBI" id="CHEBI:15377"/>
        <dbReference type="ChEBI" id="CHEBI:29950"/>
        <dbReference type="ChEBI" id="CHEBI:30879"/>
        <dbReference type="ChEBI" id="CHEBI:35924"/>
        <dbReference type="ChEBI" id="CHEBI:50058"/>
        <dbReference type="EC" id="1.11.1.24"/>
    </reaction>
</comment>
<evidence type="ECO:0000256" key="9">
    <source>
        <dbReference type="ARBA" id="ARBA00032824"/>
    </source>
</evidence>
<evidence type="ECO:0000256" key="1">
    <source>
        <dbReference type="ARBA" id="ARBA00003330"/>
    </source>
</evidence>
<keyword evidence="5" id="KW-0049">Antioxidant</keyword>
<keyword evidence="8" id="KW-0676">Redox-active center</keyword>
<dbReference type="GO" id="GO:0008379">
    <property type="term" value="F:thioredoxin peroxidase activity"/>
    <property type="evidence" value="ECO:0007669"/>
    <property type="project" value="TreeGrafter"/>
</dbReference>
<evidence type="ECO:0000256" key="7">
    <source>
        <dbReference type="ARBA" id="ARBA00023157"/>
    </source>
</evidence>
<dbReference type="PANTHER" id="PTHR42801">
    <property type="entry name" value="THIOREDOXIN-DEPENDENT PEROXIDE REDUCTASE"/>
    <property type="match status" value="1"/>
</dbReference>
<comment type="caution">
    <text evidence="15">The sequence shown here is derived from an EMBL/GenBank/DDBJ whole genome shotgun (WGS) entry which is preliminary data.</text>
</comment>
<dbReference type="EC" id="1.11.1.24" evidence="3"/>
<evidence type="ECO:0000256" key="5">
    <source>
        <dbReference type="ARBA" id="ARBA00022862"/>
    </source>
</evidence>
<evidence type="ECO:0000256" key="2">
    <source>
        <dbReference type="ARBA" id="ARBA00011245"/>
    </source>
</evidence>
<dbReference type="Pfam" id="PF00578">
    <property type="entry name" value="AhpC-TSA"/>
    <property type="match status" value="1"/>
</dbReference>
<evidence type="ECO:0000256" key="12">
    <source>
        <dbReference type="ARBA" id="ARBA00049091"/>
    </source>
</evidence>
<keyword evidence="6" id="KW-0560">Oxidoreductase</keyword>
<evidence type="ECO:0000256" key="6">
    <source>
        <dbReference type="ARBA" id="ARBA00023002"/>
    </source>
</evidence>
<gene>
    <name evidence="15" type="ORF">DDE19_25585</name>
</gene>
<dbReference type="InterPro" id="IPR024706">
    <property type="entry name" value="Peroxiredoxin_AhpC-typ"/>
</dbReference>
<dbReference type="OrthoDB" id="9812811at2"/>
<protein>
    <recommendedName>
        <fullName evidence="3">thioredoxin-dependent peroxiredoxin</fullName>
        <ecNumber evidence="3">1.11.1.24</ecNumber>
    </recommendedName>
    <alternativeName>
        <fullName evidence="11">Bacterioferritin comigratory protein</fullName>
    </alternativeName>
    <alternativeName>
        <fullName evidence="9">Thioredoxin peroxidase</fullName>
    </alternativeName>
</protein>
<reference evidence="15 16" key="1">
    <citation type="submission" date="2018-04" db="EMBL/GenBank/DDBJ databases">
        <title>Micromonosporas from Atacama Desert.</title>
        <authorList>
            <person name="Carro L."/>
            <person name="Klenk H.-P."/>
            <person name="Goodfellow M."/>
        </authorList>
    </citation>
    <scope>NUCLEOTIDE SEQUENCE [LARGE SCALE GENOMIC DNA]</scope>
    <source>
        <strain evidence="15 16">LB19</strain>
    </source>
</reference>
<dbReference type="Gene3D" id="3.40.30.10">
    <property type="entry name" value="Glutaredoxin"/>
    <property type="match status" value="1"/>
</dbReference>
<dbReference type="CDD" id="cd03017">
    <property type="entry name" value="PRX_BCP"/>
    <property type="match status" value="1"/>
</dbReference>
<evidence type="ECO:0000313" key="16">
    <source>
        <dbReference type="Proteomes" id="UP000278981"/>
    </source>
</evidence>
<dbReference type="GO" id="GO:0005737">
    <property type="term" value="C:cytoplasm"/>
    <property type="evidence" value="ECO:0007669"/>
    <property type="project" value="TreeGrafter"/>
</dbReference>
<evidence type="ECO:0000259" key="14">
    <source>
        <dbReference type="PROSITE" id="PS51352"/>
    </source>
</evidence>
<dbReference type="EMBL" id="QDGB01000325">
    <property type="protein sequence ID" value="RQX13460.1"/>
    <property type="molecule type" value="Genomic_DNA"/>
</dbReference>
<accession>A0A3N9XKG0</accession>
<keyword evidence="7" id="KW-1015">Disulfide bond</keyword>
<feature type="domain" description="Thioredoxin" evidence="14">
    <location>
        <begin position="11"/>
        <end position="160"/>
    </location>
</feature>
<evidence type="ECO:0000256" key="11">
    <source>
        <dbReference type="ARBA" id="ARBA00041373"/>
    </source>
</evidence>
<comment type="similarity">
    <text evidence="10">Belongs to the peroxiredoxin family. BCP/PrxQ subfamily.</text>
</comment>
<dbReference type="InterPro" id="IPR036249">
    <property type="entry name" value="Thioredoxin-like_sf"/>
</dbReference>
<sequence>MGRWRCAVAGVGVGDVVQDFELPDETGTPRRLSELLAGGPVVLFFYPGAMTRGCTAESCHFRDLAAEFTALGASRVGISRDTVAKQAEFSKLHGFDYPLLSDVDGAVAQQFGVKRRVPLGPLSMKRMTFVIGADRRIIEVIHSEVSMNDHADRALRALGG</sequence>
<organism evidence="15 16">
    <name type="scientific">Micromonospora ureilytica</name>
    <dbReference type="NCBI Taxonomy" id="709868"/>
    <lineage>
        <taxon>Bacteria</taxon>
        <taxon>Bacillati</taxon>
        <taxon>Actinomycetota</taxon>
        <taxon>Actinomycetes</taxon>
        <taxon>Micromonosporales</taxon>
        <taxon>Micromonosporaceae</taxon>
        <taxon>Micromonospora</taxon>
    </lineage>
</organism>